<comment type="cofactor">
    <cofactor evidence="1">
        <name>[4Fe-4S] cluster</name>
        <dbReference type="ChEBI" id="CHEBI:49883"/>
    </cofactor>
</comment>
<keyword evidence="3" id="KW-0479">Metal-binding</keyword>
<dbReference type="GO" id="GO:0005829">
    <property type="term" value="C:cytosol"/>
    <property type="evidence" value="ECO:0007669"/>
    <property type="project" value="TreeGrafter"/>
</dbReference>
<dbReference type="InterPro" id="IPR006158">
    <property type="entry name" value="Cobalamin-bd"/>
</dbReference>
<keyword evidence="4" id="KW-0408">Iron</keyword>
<reference evidence="7" key="1">
    <citation type="journal article" date="2014" name="Front. Microbiol.">
        <title>High frequency of phylogenetically diverse reductive dehalogenase-homologous genes in deep subseafloor sedimentary metagenomes.</title>
        <authorList>
            <person name="Kawai M."/>
            <person name="Futagami T."/>
            <person name="Toyoda A."/>
            <person name="Takaki Y."/>
            <person name="Nishi S."/>
            <person name="Hori S."/>
            <person name="Arai W."/>
            <person name="Tsubouchi T."/>
            <person name="Morono Y."/>
            <person name="Uchiyama I."/>
            <person name="Ito T."/>
            <person name="Fujiyama A."/>
            <person name="Inagaki F."/>
            <person name="Takami H."/>
        </authorList>
    </citation>
    <scope>NUCLEOTIDE SEQUENCE</scope>
    <source>
        <strain evidence="7">Expedition CK06-06</strain>
    </source>
</reference>
<feature type="non-terminal residue" evidence="7">
    <location>
        <position position="136"/>
    </location>
</feature>
<comment type="caution">
    <text evidence="7">The sequence shown here is derived from an EMBL/GenBank/DDBJ whole genome shotgun (WGS) entry which is preliminary data.</text>
</comment>
<dbReference type="EMBL" id="BARS01011251">
    <property type="protein sequence ID" value="GAF87935.1"/>
    <property type="molecule type" value="Genomic_DNA"/>
</dbReference>
<evidence type="ECO:0000256" key="2">
    <source>
        <dbReference type="ARBA" id="ARBA00022691"/>
    </source>
</evidence>
<evidence type="ECO:0000259" key="6">
    <source>
        <dbReference type="PROSITE" id="PS51332"/>
    </source>
</evidence>
<dbReference type="GO" id="GO:0031419">
    <property type="term" value="F:cobalamin binding"/>
    <property type="evidence" value="ECO:0007669"/>
    <property type="project" value="InterPro"/>
</dbReference>
<evidence type="ECO:0000256" key="5">
    <source>
        <dbReference type="ARBA" id="ARBA00023014"/>
    </source>
</evidence>
<dbReference type="InterPro" id="IPR051198">
    <property type="entry name" value="BchE-like"/>
</dbReference>
<dbReference type="GO" id="GO:0051536">
    <property type="term" value="F:iron-sulfur cluster binding"/>
    <property type="evidence" value="ECO:0007669"/>
    <property type="project" value="UniProtKB-KW"/>
</dbReference>
<dbReference type="PANTHER" id="PTHR43409">
    <property type="entry name" value="ANAEROBIC MAGNESIUM-PROTOPORPHYRIN IX MONOMETHYL ESTER CYCLASE-RELATED"/>
    <property type="match status" value="1"/>
</dbReference>
<dbReference type="PANTHER" id="PTHR43409:SF16">
    <property type="entry name" value="SLR0320 PROTEIN"/>
    <property type="match status" value="1"/>
</dbReference>
<accession>X0UHD9</accession>
<name>X0UHD9_9ZZZZ</name>
<evidence type="ECO:0000313" key="7">
    <source>
        <dbReference type="EMBL" id="GAF87935.1"/>
    </source>
</evidence>
<sequence>MKRRVNKILFVLPPGMSVVQPDGSRQCKECCPPVGVAYLVAQLKDNYDVRVYDMVAEDFWNESHIEEDLIYYGAAYSEYEKVLKDFQPDLVGFQCMLSARVPHVLKLCEITKRFYPQTYTVLGAHHATALPDHVLS</sequence>
<evidence type="ECO:0000256" key="3">
    <source>
        <dbReference type="ARBA" id="ARBA00022723"/>
    </source>
</evidence>
<dbReference type="PROSITE" id="PS51332">
    <property type="entry name" value="B12_BINDING"/>
    <property type="match status" value="1"/>
</dbReference>
<organism evidence="7">
    <name type="scientific">marine sediment metagenome</name>
    <dbReference type="NCBI Taxonomy" id="412755"/>
    <lineage>
        <taxon>unclassified sequences</taxon>
        <taxon>metagenomes</taxon>
        <taxon>ecological metagenomes</taxon>
    </lineage>
</organism>
<dbReference type="Pfam" id="PF02310">
    <property type="entry name" value="B12-binding"/>
    <property type="match status" value="1"/>
</dbReference>
<dbReference type="GO" id="GO:0046872">
    <property type="term" value="F:metal ion binding"/>
    <property type="evidence" value="ECO:0007669"/>
    <property type="project" value="UniProtKB-KW"/>
</dbReference>
<dbReference type="AlphaFoldDB" id="X0UHD9"/>
<evidence type="ECO:0000256" key="1">
    <source>
        <dbReference type="ARBA" id="ARBA00001966"/>
    </source>
</evidence>
<keyword evidence="2" id="KW-0949">S-adenosyl-L-methionine</keyword>
<dbReference type="Gene3D" id="3.40.50.280">
    <property type="entry name" value="Cobalamin-binding domain"/>
    <property type="match status" value="1"/>
</dbReference>
<evidence type="ECO:0000256" key="4">
    <source>
        <dbReference type="ARBA" id="ARBA00023004"/>
    </source>
</evidence>
<gene>
    <name evidence="7" type="ORF">S01H1_20534</name>
</gene>
<feature type="domain" description="B12-binding" evidence="6">
    <location>
        <begin position="14"/>
        <end position="136"/>
    </location>
</feature>
<keyword evidence="5" id="KW-0411">Iron-sulfur</keyword>
<proteinExistence type="predicted"/>
<protein>
    <recommendedName>
        <fullName evidence="6">B12-binding domain-containing protein</fullName>
    </recommendedName>
</protein>